<dbReference type="GO" id="GO:0003883">
    <property type="term" value="F:CTP synthase activity"/>
    <property type="evidence" value="ECO:0007669"/>
    <property type="project" value="UniProtKB-EC"/>
</dbReference>
<evidence type="ECO:0000256" key="7">
    <source>
        <dbReference type="ARBA" id="ARBA00022840"/>
    </source>
</evidence>
<protein>
    <recommendedName>
        <fullName evidence="3">CTP synthase (glutamine hydrolyzing)</fullName>
        <ecNumber evidence="3">6.3.4.2</ecNumber>
    </recommendedName>
    <alternativeName>
        <fullName evidence="13">Cytidine 5'-triphosphate synthase</fullName>
    </alternativeName>
    <alternativeName>
        <fullName evidence="14">Cytidine triphosphate synthetase</fullName>
    </alternativeName>
    <alternativeName>
        <fullName evidence="12">UTP--ammonia ligase</fullName>
    </alternativeName>
</protein>
<dbReference type="Proteomes" id="UP000016412">
    <property type="component" value="Unassembled WGS sequence"/>
</dbReference>
<keyword evidence="8" id="KW-0460">Magnesium</keyword>
<evidence type="ECO:0000256" key="11">
    <source>
        <dbReference type="ARBA" id="ARBA00047781"/>
    </source>
</evidence>
<evidence type="ECO:0000256" key="9">
    <source>
        <dbReference type="ARBA" id="ARBA00022962"/>
    </source>
</evidence>
<dbReference type="CDD" id="cd03113">
    <property type="entry name" value="CTPS_N"/>
    <property type="match status" value="1"/>
</dbReference>
<accession>U1FPQ4</accession>
<keyword evidence="6" id="KW-0547">Nucleotide-binding</keyword>
<evidence type="ECO:0000256" key="5">
    <source>
        <dbReference type="ARBA" id="ARBA00022723"/>
    </source>
</evidence>
<feature type="domain" description="Glutamine amidotransferase" evidence="15">
    <location>
        <begin position="303"/>
        <end position="529"/>
    </location>
</feature>
<evidence type="ECO:0000259" key="15">
    <source>
        <dbReference type="Pfam" id="PF00117"/>
    </source>
</evidence>
<dbReference type="GO" id="GO:0005524">
    <property type="term" value="F:ATP binding"/>
    <property type="evidence" value="ECO:0007669"/>
    <property type="project" value="UniProtKB-KW"/>
</dbReference>
<dbReference type="eggNOG" id="COG0504">
    <property type="taxonomic scope" value="Bacteria"/>
</dbReference>
<evidence type="ECO:0000256" key="1">
    <source>
        <dbReference type="ARBA" id="ARBA00005171"/>
    </source>
</evidence>
<comment type="catalytic activity">
    <reaction evidence="11">
        <text>UTP + L-glutamine + ATP + H2O = CTP + L-glutamate + ADP + phosphate + 2 H(+)</text>
        <dbReference type="Rhea" id="RHEA:26426"/>
        <dbReference type="ChEBI" id="CHEBI:15377"/>
        <dbReference type="ChEBI" id="CHEBI:15378"/>
        <dbReference type="ChEBI" id="CHEBI:29985"/>
        <dbReference type="ChEBI" id="CHEBI:30616"/>
        <dbReference type="ChEBI" id="CHEBI:37563"/>
        <dbReference type="ChEBI" id="CHEBI:43474"/>
        <dbReference type="ChEBI" id="CHEBI:46398"/>
        <dbReference type="ChEBI" id="CHEBI:58359"/>
        <dbReference type="ChEBI" id="CHEBI:456216"/>
        <dbReference type="EC" id="6.3.4.2"/>
    </reaction>
</comment>
<feature type="domain" description="CTP synthase N-terminal" evidence="16">
    <location>
        <begin position="3"/>
        <end position="267"/>
    </location>
</feature>
<dbReference type="Pfam" id="PF06418">
    <property type="entry name" value="CTP_synth_N"/>
    <property type="match status" value="1"/>
</dbReference>
<evidence type="ECO:0000313" key="20">
    <source>
        <dbReference type="Proteomes" id="UP000016646"/>
    </source>
</evidence>
<evidence type="ECO:0000256" key="3">
    <source>
        <dbReference type="ARBA" id="ARBA00012291"/>
    </source>
</evidence>
<dbReference type="STRING" id="1125725.HMPREF1325_0273"/>
<dbReference type="InterPro" id="IPR027417">
    <property type="entry name" value="P-loop_NTPase"/>
</dbReference>
<dbReference type="PATRIC" id="fig|1125725.3.peg.492"/>
<dbReference type="Gene3D" id="3.40.50.880">
    <property type="match status" value="1"/>
</dbReference>
<dbReference type="NCBIfam" id="TIGR00337">
    <property type="entry name" value="PyrG"/>
    <property type="match status" value="1"/>
</dbReference>
<keyword evidence="4 17" id="KW-0436">Ligase</keyword>
<evidence type="ECO:0000313" key="19">
    <source>
        <dbReference type="Proteomes" id="UP000016412"/>
    </source>
</evidence>
<evidence type="ECO:0000256" key="2">
    <source>
        <dbReference type="ARBA" id="ARBA00007533"/>
    </source>
</evidence>
<keyword evidence="20" id="KW-1185">Reference proteome</keyword>
<proteinExistence type="inferred from homology"/>
<comment type="caution">
    <text evidence="17">The sequence shown here is derived from an EMBL/GenBank/DDBJ whole genome shotgun (WGS) entry which is preliminary data.</text>
</comment>
<dbReference type="CDD" id="cd01746">
    <property type="entry name" value="GATase1_CTP_Synthase"/>
    <property type="match status" value="1"/>
</dbReference>
<evidence type="ECO:0000256" key="8">
    <source>
        <dbReference type="ARBA" id="ARBA00022842"/>
    </source>
</evidence>
<evidence type="ECO:0000313" key="18">
    <source>
        <dbReference type="EMBL" id="ERK03155.1"/>
    </source>
</evidence>
<keyword evidence="9" id="KW-0315">Glutamine amidotransferase</keyword>
<dbReference type="EMBL" id="AUZJ01000011">
    <property type="protein sequence ID" value="ERF61491.1"/>
    <property type="molecule type" value="Genomic_DNA"/>
</dbReference>
<dbReference type="RefSeq" id="WP_021329552.1">
    <property type="nucleotide sequence ID" value="NZ_AUZJ01000011.1"/>
</dbReference>
<dbReference type="EC" id="6.3.4.2" evidence="3"/>
<evidence type="ECO:0000256" key="4">
    <source>
        <dbReference type="ARBA" id="ARBA00022598"/>
    </source>
</evidence>
<evidence type="ECO:0000256" key="6">
    <source>
        <dbReference type="ARBA" id="ARBA00022741"/>
    </source>
</evidence>
<gene>
    <name evidence="17" type="primary">pyrG_1</name>
    <name evidence="18" type="ORF">HMPREF0860_0980</name>
    <name evidence="17" type="ORF">HMPREF1325_0273</name>
</gene>
<dbReference type="InterPro" id="IPR033828">
    <property type="entry name" value="GATase1_CTP_Synthase"/>
</dbReference>
<organism evidence="17 19">
    <name type="scientific">Treponema socranskii subsp. socranskii VPI DR56BR1116 = ATCC 35536</name>
    <dbReference type="NCBI Taxonomy" id="1125725"/>
    <lineage>
        <taxon>Bacteria</taxon>
        <taxon>Pseudomonadati</taxon>
        <taxon>Spirochaetota</taxon>
        <taxon>Spirochaetia</taxon>
        <taxon>Spirochaetales</taxon>
        <taxon>Treponemataceae</taxon>
        <taxon>Treponema</taxon>
    </lineage>
</organism>
<dbReference type="AlphaFoldDB" id="U1FPQ4"/>
<dbReference type="FunFam" id="3.40.50.300:FF:000009">
    <property type="entry name" value="CTP synthase"/>
    <property type="match status" value="1"/>
</dbReference>
<evidence type="ECO:0000256" key="14">
    <source>
        <dbReference type="ARBA" id="ARBA00083191"/>
    </source>
</evidence>
<dbReference type="NCBIfam" id="NF003792">
    <property type="entry name" value="PRK05380.1"/>
    <property type="match status" value="1"/>
</dbReference>
<dbReference type="PROSITE" id="PS51273">
    <property type="entry name" value="GATASE_TYPE_1"/>
    <property type="match status" value="1"/>
</dbReference>
<keyword evidence="5" id="KW-0479">Metal-binding</keyword>
<name>U1FPQ4_TRESO</name>
<sequence>MSKYILVTSGVCSSLGKGVASASLGSLLECSGLSISMIKCDPYINLDAGNISPFQHGEVYVTEDGAETDLDLGNFARFTSVNVAEDNCITIGKIYNQVIQNERAGRYNGRTVQVIPHITDEIKRNILSVGERSGADVVIVEIGGTVGDIESIPYLEAARQLIHELGKNEVCAIHITLVPAIIGGELKTKPTQHSVKQLQEAGIQPDILLCRTANELDMPLRKKIALFCNVAPDAVFSSVDVQKSVYELPVIFHKEGFDARVLKKLALVAERCNIRPWTTFLEKLNTSGPAVCIAVVGKKDYLDDCYKSVRESLFHAAVTQYGAELKLRKIDAETLESCKNEKEIAAAFKDVDGIVVPANYGQRGFLGLLVAVKYARENDIPYLGIDLGMQLMAIETGRSLCGWADADSTEFIQNSTHAIISLPEEQTGLSAAGTMKLGAGTVRIIKDTKLAGIYKKLTITERHRNKYTFDKKYTADMTEHGLITSAISEPDSSTEAFEWKDHRWGIGVQYHPEFVSRPMKPHPLFVSFIGAALGKKQ</sequence>
<dbReference type="Gene3D" id="3.40.50.300">
    <property type="entry name" value="P-loop containing nucleotide triphosphate hydrolases"/>
    <property type="match status" value="1"/>
</dbReference>
<dbReference type="Proteomes" id="UP000016646">
    <property type="component" value="Unassembled WGS sequence"/>
</dbReference>
<evidence type="ECO:0000313" key="17">
    <source>
        <dbReference type="EMBL" id="ERF61491.1"/>
    </source>
</evidence>
<dbReference type="InterPro" id="IPR004468">
    <property type="entry name" value="CTP_synthase"/>
</dbReference>
<dbReference type="OrthoDB" id="9801107at2"/>
<dbReference type="GO" id="GO:0042802">
    <property type="term" value="F:identical protein binding"/>
    <property type="evidence" value="ECO:0007669"/>
    <property type="project" value="TreeGrafter"/>
</dbReference>
<evidence type="ECO:0000256" key="13">
    <source>
        <dbReference type="ARBA" id="ARBA00079941"/>
    </source>
</evidence>
<dbReference type="SUPFAM" id="SSF52540">
    <property type="entry name" value="P-loop containing nucleoside triphosphate hydrolases"/>
    <property type="match status" value="1"/>
</dbReference>
<evidence type="ECO:0000256" key="10">
    <source>
        <dbReference type="ARBA" id="ARBA00022975"/>
    </source>
</evidence>
<dbReference type="GO" id="GO:0046872">
    <property type="term" value="F:metal ion binding"/>
    <property type="evidence" value="ECO:0007669"/>
    <property type="project" value="UniProtKB-KW"/>
</dbReference>
<comment type="similarity">
    <text evidence="2">Belongs to the CTP synthase family.</text>
</comment>
<dbReference type="UniPathway" id="UPA00159">
    <property type="reaction ID" value="UER00277"/>
</dbReference>
<dbReference type="InterPro" id="IPR029062">
    <property type="entry name" value="Class_I_gatase-like"/>
</dbReference>
<evidence type="ECO:0000256" key="12">
    <source>
        <dbReference type="ARBA" id="ARBA00075170"/>
    </source>
</evidence>
<dbReference type="Pfam" id="PF00117">
    <property type="entry name" value="GATase"/>
    <property type="match status" value="1"/>
</dbReference>
<dbReference type="PANTHER" id="PTHR11550">
    <property type="entry name" value="CTP SYNTHASE"/>
    <property type="match status" value="1"/>
</dbReference>
<dbReference type="SUPFAM" id="SSF52317">
    <property type="entry name" value="Class I glutamine amidotransferase-like"/>
    <property type="match status" value="1"/>
</dbReference>
<dbReference type="InterPro" id="IPR017926">
    <property type="entry name" value="GATASE"/>
</dbReference>
<dbReference type="InterPro" id="IPR017456">
    <property type="entry name" value="CTP_synthase_N"/>
</dbReference>
<evidence type="ECO:0000259" key="16">
    <source>
        <dbReference type="Pfam" id="PF06418"/>
    </source>
</evidence>
<dbReference type="EMBL" id="AVQI01000044">
    <property type="protein sequence ID" value="ERK03155.1"/>
    <property type="molecule type" value="Genomic_DNA"/>
</dbReference>
<dbReference type="GO" id="GO:0019856">
    <property type="term" value="P:pyrimidine nucleobase biosynthetic process"/>
    <property type="evidence" value="ECO:0007669"/>
    <property type="project" value="TreeGrafter"/>
</dbReference>
<keyword evidence="7" id="KW-0067">ATP-binding</keyword>
<dbReference type="GO" id="GO:0044210">
    <property type="term" value="P:'de novo' CTP biosynthetic process"/>
    <property type="evidence" value="ECO:0007669"/>
    <property type="project" value="UniProtKB-UniPathway"/>
</dbReference>
<dbReference type="PANTHER" id="PTHR11550:SF0">
    <property type="entry name" value="CTP SYNTHASE-RELATED"/>
    <property type="match status" value="1"/>
</dbReference>
<reference evidence="19 20" key="1">
    <citation type="submission" date="2013-08" db="EMBL/GenBank/DDBJ databases">
        <authorList>
            <person name="Durkin A.S."/>
            <person name="Haft D.R."/>
            <person name="McCorrison J."/>
            <person name="Torralba M."/>
            <person name="Gillis M."/>
            <person name="Haft D.H."/>
            <person name="Methe B."/>
            <person name="Sutton G."/>
            <person name="Nelson K.E."/>
        </authorList>
    </citation>
    <scope>NUCLEOTIDE SEQUENCE [LARGE SCALE GENOMIC DNA]</scope>
    <source>
        <strain evidence="18 20">ATCC 35536</strain>
        <strain evidence="17 19">VPI DR56BR1116</strain>
    </source>
</reference>
<keyword evidence="10" id="KW-0665">Pyrimidine biosynthesis</keyword>
<comment type="pathway">
    <text evidence="1">Pyrimidine metabolism; CTP biosynthesis via de novo pathway; CTP from UDP: step 2/2.</text>
</comment>